<dbReference type="InterPro" id="IPR033898">
    <property type="entry name" value="RNAP_AC19"/>
</dbReference>
<dbReference type="PANTHER" id="PTHR13946:SF28">
    <property type="entry name" value="DNA-DIRECTED RNA POLYMERASES I AND III SUBUNIT RPAC2"/>
    <property type="match status" value="1"/>
</dbReference>
<dbReference type="GO" id="GO:0006383">
    <property type="term" value="P:transcription by RNA polymerase III"/>
    <property type="evidence" value="ECO:0007669"/>
    <property type="project" value="TreeGrafter"/>
</dbReference>
<comment type="subcellular location">
    <subcellularLocation>
        <location evidence="1">Nucleus</location>
    </subcellularLocation>
</comment>
<evidence type="ECO:0000256" key="5">
    <source>
        <dbReference type="ARBA" id="ARBA00023242"/>
    </source>
</evidence>
<dbReference type="InterPro" id="IPR008193">
    <property type="entry name" value="RNA_pol_Rpb11_13-16kDa_CS"/>
</dbReference>
<dbReference type="GO" id="GO:0005666">
    <property type="term" value="C:RNA polymerase III complex"/>
    <property type="evidence" value="ECO:0007669"/>
    <property type="project" value="TreeGrafter"/>
</dbReference>
<organism evidence="9 10">
    <name type="scientific">Patiria miniata</name>
    <name type="common">Bat star</name>
    <name type="synonym">Asterina miniata</name>
    <dbReference type="NCBI Taxonomy" id="46514"/>
    <lineage>
        <taxon>Eukaryota</taxon>
        <taxon>Metazoa</taxon>
        <taxon>Echinodermata</taxon>
        <taxon>Eleutherozoa</taxon>
        <taxon>Asterozoa</taxon>
        <taxon>Asteroidea</taxon>
        <taxon>Valvatacea</taxon>
        <taxon>Valvatida</taxon>
        <taxon>Asterinidae</taxon>
        <taxon>Patiria</taxon>
    </lineage>
</organism>
<dbReference type="CDD" id="cd07029">
    <property type="entry name" value="RNAP_I_III_AC19"/>
    <property type="match status" value="1"/>
</dbReference>
<reference evidence="9" key="1">
    <citation type="submission" date="2022-11" db="UniProtKB">
        <authorList>
            <consortium name="EnsemblMetazoa"/>
        </authorList>
    </citation>
    <scope>IDENTIFICATION</scope>
</reference>
<dbReference type="GO" id="GO:0005736">
    <property type="term" value="C:RNA polymerase I complex"/>
    <property type="evidence" value="ECO:0007669"/>
    <property type="project" value="TreeGrafter"/>
</dbReference>
<dbReference type="Pfam" id="PF13656">
    <property type="entry name" value="RNA_pol_L_2"/>
    <property type="match status" value="1"/>
</dbReference>
<dbReference type="GO" id="GO:0046983">
    <property type="term" value="F:protein dimerization activity"/>
    <property type="evidence" value="ECO:0007669"/>
    <property type="project" value="InterPro"/>
</dbReference>
<dbReference type="GO" id="GO:0006362">
    <property type="term" value="P:transcription elongation by RNA polymerase I"/>
    <property type="evidence" value="ECO:0007669"/>
    <property type="project" value="TreeGrafter"/>
</dbReference>
<evidence type="ECO:0000313" key="10">
    <source>
        <dbReference type="Proteomes" id="UP000887568"/>
    </source>
</evidence>
<dbReference type="PROSITE" id="PS01154">
    <property type="entry name" value="RNA_POL_L_13KD"/>
    <property type="match status" value="1"/>
</dbReference>
<dbReference type="PANTHER" id="PTHR13946">
    <property type="entry name" value="DNA-DIRECTED RNA POLYMERASE I,II,III"/>
    <property type="match status" value="1"/>
</dbReference>
<evidence type="ECO:0000256" key="6">
    <source>
        <dbReference type="ARBA" id="ARBA00025751"/>
    </source>
</evidence>
<dbReference type="GeneID" id="119728477"/>
<proteinExistence type="inferred from homology"/>
<dbReference type="EnsemblMetazoa" id="XM_038200733.1">
    <property type="protein sequence ID" value="XP_038056661.1"/>
    <property type="gene ID" value="LOC119728477"/>
</dbReference>
<evidence type="ECO:0000259" key="8">
    <source>
        <dbReference type="Pfam" id="PF13656"/>
    </source>
</evidence>
<evidence type="ECO:0000256" key="1">
    <source>
        <dbReference type="ARBA" id="ARBA00004123"/>
    </source>
</evidence>
<keyword evidence="4" id="KW-0804">Transcription</keyword>
<evidence type="ECO:0000256" key="7">
    <source>
        <dbReference type="ARBA" id="ARBA00031757"/>
    </source>
</evidence>
<dbReference type="SUPFAM" id="SSF55257">
    <property type="entry name" value="RBP11-like subunits of RNA polymerase"/>
    <property type="match status" value="1"/>
</dbReference>
<comment type="similarity">
    <text evidence="6">Belongs to the archaeal Rpo11/eukaryotic RPB11/RPC19 RNA polymerase subunit family.</text>
</comment>
<dbReference type="InterPro" id="IPR009025">
    <property type="entry name" value="RBP11-like_dimer"/>
</dbReference>
<dbReference type="FunFam" id="3.30.1360.10:FF:000006">
    <property type="entry name" value="DNA-directed RNA polymerases I and III subunit RPAC2"/>
    <property type="match status" value="1"/>
</dbReference>
<keyword evidence="10" id="KW-1185">Reference proteome</keyword>
<dbReference type="InterPro" id="IPR022905">
    <property type="entry name" value="Rpo11-like"/>
</dbReference>
<feature type="domain" description="DNA-directed RNA polymerase RBP11-like dimerisation" evidence="8">
    <location>
        <begin position="27"/>
        <end position="99"/>
    </location>
</feature>
<evidence type="ECO:0000256" key="3">
    <source>
        <dbReference type="ARBA" id="ARBA00022478"/>
    </source>
</evidence>
<dbReference type="OMA" id="MRIQMYD"/>
<dbReference type="OrthoDB" id="510325at2759"/>
<dbReference type="GO" id="GO:0003899">
    <property type="term" value="F:DNA-directed RNA polymerase activity"/>
    <property type="evidence" value="ECO:0007669"/>
    <property type="project" value="InterPro"/>
</dbReference>
<protein>
    <recommendedName>
        <fullName evidence="2">DNA-directed RNA polymerases I and III subunit RPAC2</fullName>
    </recommendedName>
    <alternativeName>
        <fullName evidence="7">DNA-directed RNA polymerase I subunit D</fullName>
    </alternativeName>
</protein>
<evidence type="ECO:0000256" key="4">
    <source>
        <dbReference type="ARBA" id="ARBA00023163"/>
    </source>
</evidence>
<name>A0A914A010_PATMI</name>
<dbReference type="HAMAP" id="MF_00261">
    <property type="entry name" value="RNApol_arch_Rpo11"/>
    <property type="match status" value="1"/>
</dbReference>
<keyword evidence="5" id="KW-0539">Nucleus</keyword>
<keyword evidence="3" id="KW-0240">DNA-directed RNA polymerase</keyword>
<dbReference type="RefSeq" id="XP_038056661.1">
    <property type="nucleotide sequence ID" value="XM_038200733.1"/>
</dbReference>
<evidence type="ECO:0000256" key="2">
    <source>
        <dbReference type="ARBA" id="ARBA00022079"/>
    </source>
</evidence>
<sequence>MADVKEPSGRLSVVQMAGTELTGDNTCLTFVLHNEDHTLGNALRYMIMKNPDVEFCGYSIPHPSEKKVNLRIQTKGLPAVDVFKKGLSDLTALSEHVLETFEISVQNFKAQQQEEESMEVQ</sequence>
<dbReference type="Proteomes" id="UP000887568">
    <property type="component" value="Unplaced"/>
</dbReference>
<dbReference type="InterPro" id="IPR036603">
    <property type="entry name" value="RBP11-like"/>
</dbReference>
<dbReference type="Gene3D" id="3.30.1360.10">
    <property type="entry name" value="RNA polymerase, RBP11-like subunit"/>
    <property type="match status" value="1"/>
</dbReference>
<evidence type="ECO:0000313" key="9">
    <source>
        <dbReference type="EnsemblMetazoa" id="XP_038056661.1"/>
    </source>
</evidence>
<accession>A0A914A010</accession>
<dbReference type="AlphaFoldDB" id="A0A914A010"/>
<dbReference type="GO" id="GO:0003677">
    <property type="term" value="F:DNA binding"/>
    <property type="evidence" value="ECO:0007669"/>
    <property type="project" value="InterPro"/>
</dbReference>